<dbReference type="EMBL" id="KZ825578">
    <property type="protein sequence ID" value="PYI27097.1"/>
    <property type="molecule type" value="Genomic_DNA"/>
</dbReference>
<sequence length="77" mass="9156">MCFISVSFKPGSTEGLSHIIRHHKRNQSTKYKVQRKPFQHHHHHHHHHLILQPPLKKLGSLQNKSIYIQINQTLEWG</sequence>
<evidence type="ECO:0000313" key="2">
    <source>
        <dbReference type="Proteomes" id="UP000248817"/>
    </source>
</evidence>
<gene>
    <name evidence="1" type="ORF">BP00DRAFT_34785</name>
</gene>
<proteinExistence type="predicted"/>
<dbReference type="AlphaFoldDB" id="A0A2V5IT15"/>
<reference evidence="1 2" key="1">
    <citation type="submission" date="2018-02" db="EMBL/GenBank/DDBJ databases">
        <title>The genomes of Aspergillus section Nigri reveals drivers in fungal speciation.</title>
        <authorList>
            <consortium name="DOE Joint Genome Institute"/>
            <person name="Vesth T.C."/>
            <person name="Nybo J."/>
            <person name="Theobald S."/>
            <person name="Brandl J."/>
            <person name="Frisvad J.C."/>
            <person name="Nielsen K.F."/>
            <person name="Lyhne E.K."/>
            <person name="Kogle M.E."/>
            <person name="Kuo A."/>
            <person name="Riley R."/>
            <person name="Clum A."/>
            <person name="Nolan M."/>
            <person name="Lipzen A."/>
            <person name="Salamov A."/>
            <person name="Henrissat B."/>
            <person name="Wiebenga A."/>
            <person name="De vries R.P."/>
            <person name="Grigoriev I.V."/>
            <person name="Mortensen U.H."/>
            <person name="Andersen M.R."/>
            <person name="Baker S.E."/>
        </authorList>
    </citation>
    <scope>NUCLEOTIDE SEQUENCE [LARGE SCALE GENOMIC DNA]</scope>
    <source>
        <strain evidence="1 2">CBS 114.80</strain>
    </source>
</reference>
<accession>A0A2V5IT15</accession>
<protein>
    <submittedName>
        <fullName evidence="1">Uncharacterized protein</fullName>
    </submittedName>
</protein>
<dbReference type="Proteomes" id="UP000248817">
    <property type="component" value="Unassembled WGS sequence"/>
</dbReference>
<evidence type="ECO:0000313" key="1">
    <source>
        <dbReference type="EMBL" id="PYI27097.1"/>
    </source>
</evidence>
<organism evidence="1 2">
    <name type="scientific">Aspergillus indologenus CBS 114.80</name>
    <dbReference type="NCBI Taxonomy" id="1450541"/>
    <lineage>
        <taxon>Eukaryota</taxon>
        <taxon>Fungi</taxon>
        <taxon>Dikarya</taxon>
        <taxon>Ascomycota</taxon>
        <taxon>Pezizomycotina</taxon>
        <taxon>Eurotiomycetes</taxon>
        <taxon>Eurotiomycetidae</taxon>
        <taxon>Eurotiales</taxon>
        <taxon>Aspergillaceae</taxon>
        <taxon>Aspergillus</taxon>
        <taxon>Aspergillus subgen. Circumdati</taxon>
    </lineage>
</organism>
<keyword evidence="2" id="KW-1185">Reference proteome</keyword>
<name>A0A2V5IT15_9EURO</name>